<keyword evidence="8" id="KW-1185">Reference proteome</keyword>
<feature type="DNA-binding region" description="OmpR/PhoB-type" evidence="5">
    <location>
        <begin position="1"/>
        <end position="99"/>
    </location>
</feature>
<dbReference type="SUPFAM" id="SSF46894">
    <property type="entry name" value="C-terminal effector domain of the bipartite response regulators"/>
    <property type="match status" value="1"/>
</dbReference>
<dbReference type="InterPro" id="IPR011990">
    <property type="entry name" value="TPR-like_helical_dom_sf"/>
</dbReference>
<dbReference type="InterPro" id="IPR005158">
    <property type="entry name" value="BTAD"/>
</dbReference>
<feature type="domain" description="OmpR/PhoB-type" evidence="6">
    <location>
        <begin position="1"/>
        <end position="99"/>
    </location>
</feature>
<dbReference type="Pfam" id="PF03704">
    <property type="entry name" value="BTAD"/>
    <property type="match status" value="1"/>
</dbReference>
<evidence type="ECO:0000256" key="2">
    <source>
        <dbReference type="ARBA" id="ARBA00023015"/>
    </source>
</evidence>
<gene>
    <name evidence="7" type="ORF">GGQ55_003336</name>
</gene>
<reference evidence="7 8" key="1">
    <citation type="submission" date="2020-07" db="EMBL/GenBank/DDBJ databases">
        <title>Sequencing the genomes of 1000 actinobacteria strains.</title>
        <authorList>
            <person name="Klenk H.-P."/>
        </authorList>
    </citation>
    <scope>NUCLEOTIDE SEQUENCE [LARGE SCALE GENOMIC DNA]</scope>
    <source>
        <strain evidence="7 8">DSM 104001</strain>
    </source>
</reference>
<evidence type="ECO:0000313" key="8">
    <source>
        <dbReference type="Proteomes" id="UP000541969"/>
    </source>
</evidence>
<dbReference type="PANTHER" id="PTHR35807">
    <property type="entry name" value="TRANSCRIPTIONAL REGULATOR REDD-RELATED"/>
    <property type="match status" value="1"/>
</dbReference>
<dbReference type="Pfam" id="PF13191">
    <property type="entry name" value="AAA_16"/>
    <property type="match status" value="1"/>
</dbReference>
<dbReference type="InterPro" id="IPR016032">
    <property type="entry name" value="Sig_transdc_resp-reg_C-effctor"/>
</dbReference>
<name>A0A853CLC5_9ACTN</name>
<evidence type="ECO:0000259" key="6">
    <source>
        <dbReference type="PROSITE" id="PS51755"/>
    </source>
</evidence>
<dbReference type="SMART" id="SM00862">
    <property type="entry name" value="Trans_reg_C"/>
    <property type="match status" value="1"/>
</dbReference>
<accession>A0A853CLC5</accession>
<dbReference type="InterPro" id="IPR036388">
    <property type="entry name" value="WH-like_DNA-bd_sf"/>
</dbReference>
<protein>
    <submittedName>
        <fullName evidence="7">DNA-binding SARP family transcriptional activator</fullName>
    </submittedName>
</protein>
<proteinExistence type="inferred from homology"/>
<dbReference type="InterPro" id="IPR001867">
    <property type="entry name" value="OmpR/PhoB-type_DNA-bd"/>
</dbReference>
<keyword evidence="2" id="KW-0805">Transcription regulation</keyword>
<dbReference type="Pfam" id="PF00486">
    <property type="entry name" value="Trans_reg_C"/>
    <property type="match status" value="1"/>
</dbReference>
<evidence type="ECO:0000256" key="1">
    <source>
        <dbReference type="ARBA" id="ARBA00005820"/>
    </source>
</evidence>
<dbReference type="SMART" id="SM01043">
    <property type="entry name" value="BTAD"/>
    <property type="match status" value="1"/>
</dbReference>
<comment type="caution">
    <text evidence="7">The sequence shown here is derived from an EMBL/GenBank/DDBJ whole genome shotgun (WGS) entry which is preliminary data.</text>
</comment>
<dbReference type="RefSeq" id="WP_179718612.1">
    <property type="nucleotide sequence ID" value="NZ_JACBZT010000001.1"/>
</dbReference>
<dbReference type="PANTHER" id="PTHR35807:SF1">
    <property type="entry name" value="TRANSCRIPTIONAL REGULATOR REDD"/>
    <property type="match status" value="1"/>
</dbReference>
<dbReference type="GO" id="GO:0003677">
    <property type="term" value="F:DNA binding"/>
    <property type="evidence" value="ECO:0007669"/>
    <property type="project" value="UniProtKB-UniRule"/>
</dbReference>
<dbReference type="GO" id="GO:0000160">
    <property type="term" value="P:phosphorelay signal transduction system"/>
    <property type="evidence" value="ECO:0007669"/>
    <property type="project" value="InterPro"/>
</dbReference>
<dbReference type="CDD" id="cd15831">
    <property type="entry name" value="BTAD"/>
    <property type="match status" value="1"/>
</dbReference>
<dbReference type="SUPFAM" id="SSF52540">
    <property type="entry name" value="P-loop containing nucleoside triphosphate hydrolases"/>
    <property type="match status" value="1"/>
</dbReference>
<sequence>MLFGVLGVVEARPFPSSPPIDLGSPLQRVLLGLLLTEADRSVSFDRIVEELWGDAPPADPEASLHTYVSRLRRALEPSRAAGEAPRLLLRTPAGYRLAVSPAETDAGRFAEVATSARDALAAGDPAAALAAADAALALWRGTVLEDAGDREFAVRARDRLEEQRLACREDRLAALTVLGRPAEAVADAEALVAEHPLRERPWVLLIDALVAAGRTADALARYTDVHRLLDDELGVTPGPALRAAQARALGAGDVPAPVTPAPPSLIGREREFGQLRALVAGLGRSGPRFVLIDGEAGIGKSRLAAELTSAAADDGARVAWGRCHEDDDSPALWPWQQIVSALGAQLPPAAPDEGAFAAFERVLTALVSASADVPVVVVLDDLHWADPASLRLLAFLAVELQHGPIAVLCTCRTGVRDAGLAQVRATLARTAGFVSLPLGPLAAEDTARLVRRVADGLDERAAADLHERSGGNPFFATELARVAGDAVPPGVRDVVDRRLARLPDDARSVLRLAAAAGERFDVGLLQRASGTDDDALLDALDAATEADLVRAAGPGRLAFAHALVRDSLLAEVPELRRARLHARLADALPDSADPFERAHHLVAGRPFTSAEQTVAACAAAATRAALDHAHETAARWWSRALDTDPSPELRQDLLLRAGTSMARAGSWAAAQRLLSDAIDSALTRGDTTSAGIAADQLSTIGGVWFPVEYETYPERLVERLEAVAASDDDTARVQALAALAMYCHYGPDRHRGLREAARGLAVARRTGRTDLLVTALLGQLAAAWLPGHEQELIDAATELLELIDERERPEMVAVALARRGVTKLALGDVDGNDADLARAWEVTEQHALPLVSSQLISLQAARAMLDGSYEVAMELIDRAWAVTQRTQLYTQARTDLVMRAFVWIDQGCLPERLAELATDAMTTEATSGTLLITALALLQAGQPAAAAAAVAAEDGLEPYPLQWDSLSITCWQALIAAELNAEQTVCAAIAERLLPFADQIAIHGGIGALGPVGVFLGMVEAGAGQLDPAERHLRQAIDTTERLGLRPALVRGRLALAGVLAARGERSAAAGEAAAAREVAEEIGMRLLARRAARLAHE</sequence>
<dbReference type="Gene3D" id="1.25.40.10">
    <property type="entry name" value="Tetratricopeptide repeat domain"/>
    <property type="match status" value="1"/>
</dbReference>
<dbReference type="InterPro" id="IPR051677">
    <property type="entry name" value="AfsR-DnrI-RedD_regulator"/>
</dbReference>
<comment type="similarity">
    <text evidence="1">Belongs to the AfsR/DnrI/RedD regulatory family.</text>
</comment>
<evidence type="ECO:0000256" key="5">
    <source>
        <dbReference type="PROSITE-ProRule" id="PRU01091"/>
    </source>
</evidence>
<organism evidence="7 8">
    <name type="scientific">Petropleomorpha daqingensis</name>
    <dbReference type="NCBI Taxonomy" id="2026353"/>
    <lineage>
        <taxon>Bacteria</taxon>
        <taxon>Bacillati</taxon>
        <taxon>Actinomycetota</taxon>
        <taxon>Actinomycetes</taxon>
        <taxon>Geodermatophilales</taxon>
        <taxon>Geodermatophilaceae</taxon>
        <taxon>Petropleomorpha</taxon>
    </lineage>
</organism>
<keyword evidence="3 5" id="KW-0238">DNA-binding</keyword>
<dbReference type="EMBL" id="JACBZT010000001">
    <property type="protein sequence ID" value="NYJ07058.1"/>
    <property type="molecule type" value="Genomic_DNA"/>
</dbReference>
<dbReference type="Gene3D" id="3.40.50.300">
    <property type="entry name" value="P-loop containing nucleotide triphosphate hydrolases"/>
    <property type="match status" value="1"/>
</dbReference>
<dbReference type="SUPFAM" id="SSF48452">
    <property type="entry name" value="TPR-like"/>
    <property type="match status" value="1"/>
</dbReference>
<keyword evidence="4" id="KW-0804">Transcription</keyword>
<evidence type="ECO:0000256" key="4">
    <source>
        <dbReference type="ARBA" id="ARBA00023163"/>
    </source>
</evidence>
<dbReference type="PROSITE" id="PS51755">
    <property type="entry name" value="OMPR_PHOB"/>
    <property type="match status" value="1"/>
</dbReference>
<dbReference type="AlphaFoldDB" id="A0A853CLC5"/>
<dbReference type="InterPro" id="IPR041664">
    <property type="entry name" value="AAA_16"/>
</dbReference>
<evidence type="ECO:0000313" key="7">
    <source>
        <dbReference type="EMBL" id="NYJ07058.1"/>
    </source>
</evidence>
<dbReference type="Proteomes" id="UP000541969">
    <property type="component" value="Unassembled WGS sequence"/>
</dbReference>
<dbReference type="GO" id="GO:0006355">
    <property type="term" value="P:regulation of DNA-templated transcription"/>
    <property type="evidence" value="ECO:0007669"/>
    <property type="project" value="InterPro"/>
</dbReference>
<evidence type="ECO:0000256" key="3">
    <source>
        <dbReference type="ARBA" id="ARBA00023125"/>
    </source>
</evidence>
<dbReference type="InterPro" id="IPR027417">
    <property type="entry name" value="P-loop_NTPase"/>
</dbReference>
<dbReference type="Gene3D" id="1.10.10.10">
    <property type="entry name" value="Winged helix-like DNA-binding domain superfamily/Winged helix DNA-binding domain"/>
    <property type="match status" value="1"/>
</dbReference>